<reference evidence="2 3" key="1">
    <citation type="journal article" date="2012" name="Genome Biol.">
        <title>Genome and low-iron response of an oceanic diatom adapted to chronic iron limitation.</title>
        <authorList>
            <person name="Lommer M."/>
            <person name="Specht M."/>
            <person name="Roy A.S."/>
            <person name="Kraemer L."/>
            <person name="Andreson R."/>
            <person name="Gutowska M.A."/>
            <person name="Wolf J."/>
            <person name="Bergner S.V."/>
            <person name="Schilhabel M.B."/>
            <person name="Klostermeier U.C."/>
            <person name="Beiko R.G."/>
            <person name="Rosenstiel P."/>
            <person name="Hippler M."/>
            <person name="Laroche J."/>
        </authorList>
    </citation>
    <scope>NUCLEOTIDE SEQUENCE [LARGE SCALE GENOMIC DNA]</scope>
    <source>
        <strain evidence="2 3">CCMP1005</strain>
    </source>
</reference>
<feature type="non-terminal residue" evidence="2">
    <location>
        <position position="1"/>
    </location>
</feature>
<evidence type="ECO:0000256" key="1">
    <source>
        <dbReference type="SAM" id="MobiDB-lite"/>
    </source>
</evidence>
<dbReference type="Proteomes" id="UP000266841">
    <property type="component" value="Unassembled WGS sequence"/>
</dbReference>
<gene>
    <name evidence="2" type="ORF">THAOC_19737</name>
</gene>
<accession>K0SG93</accession>
<protein>
    <submittedName>
        <fullName evidence="2">Uncharacterized protein</fullName>
    </submittedName>
</protein>
<sequence length="83" mass="8829">GGRWARLLWTRAGTGTPGLPSSFVSAPSPGGDVLPRADQRHSLLTSSATPTTVRPPPFPDALAARGEVDWLRVWPGRVGWNEG</sequence>
<dbReference type="AlphaFoldDB" id="K0SG93"/>
<evidence type="ECO:0000313" key="2">
    <source>
        <dbReference type="EMBL" id="EJK59986.1"/>
    </source>
</evidence>
<keyword evidence="3" id="KW-1185">Reference proteome</keyword>
<evidence type="ECO:0000313" key="3">
    <source>
        <dbReference type="Proteomes" id="UP000266841"/>
    </source>
</evidence>
<comment type="caution">
    <text evidence="2">The sequence shown here is derived from an EMBL/GenBank/DDBJ whole genome shotgun (WGS) entry which is preliminary data.</text>
</comment>
<name>K0SG93_THAOC</name>
<dbReference type="EMBL" id="AGNL01021862">
    <property type="protein sequence ID" value="EJK59986.1"/>
    <property type="molecule type" value="Genomic_DNA"/>
</dbReference>
<organism evidence="2 3">
    <name type="scientific">Thalassiosira oceanica</name>
    <name type="common">Marine diatom</name>
    <dbReference type="NCBI Taxonomy" id="159749"/>
    <lineage>
        <taxon>Eukaryota</taxon>
        <taxon>Sar</taxon>
        <taxon>Stramenopiles</taxon>
        <taxon>Ochrophyta</taxon>
        <taxon>Bacillariophyta</taxon>
        <taxon>Coscinodiscophyceae</taxon>
        <taxon>Thalassiosirophycidae</taxon>
        <taxon>Thalassiosirales</taxon>
        <taxon>Thalassiosiraceae</taxon>
        <taxon>Thalassiosira</taxon>
    </lineage>
</organism>
<feature type="region of interest" description="Disordered" evidence="1">
    <location>
        <begin position="15"/>
        <end position="36"/>
    </location>
</feature>
<proteinExistence type="predicted"/>